<reference evidence="1 3" key="1">
    <citation type="submission" date="2015-11" db="EMBL/GenBank/DDBJ databases">
        <title>Identification of large and diverse effector repertoires of 38 Legionella species.</title>
        <authorList>
            <person name="Burstein D."/>
            <person name="Amaro F."/>
            <person name="Zusman T."/>
            <person name="Lifshitz Z."/>
            <person name="Cohen O."/>
            <person name="Gilbert J.A."/>
            <person name="Pupko T."/>
            <person name="Shuman H.A."/>
            <person name="Segal G."/>
        </authorList>
    </citation>
    <scope>NUCLEOTIDE SEQUENCE [LARGE SCALE GENOMIC DNA]</scope>
    <source>
        <strain evidence="1 3">1762-AUS-E</strain>
    </source>
</reference>
<dbReference type="Proteomes" id="UP000281170">
    <property type="component" value="Plasmid 24"/>
</dbReference>
<dbReference type="EMBL" id="LNKA01000006">
    <property type="protein sequence ID" value="KTC65192.1"/>
    <property type="molecule type" value="Genomic_DNA"/>
</dbReference>
<proteinExistence type="predicted"/>
<sequence>MSHEFIREFVDIYQLPSMDVSHKANEGAQVTIGDLHGNAMKLMFMLVKHGIATNIDETDYNRLVILPRKNGH</sequence>
<evidence type="ECO:0000313" key="4">
    <source>
        <dbReference type="Proteomes" id="UP000281170"/>
    </source>
</evidence>
<evidence type="ECO:0000313" key="1">
    <source>
        <dbReference type="EMBL" id="KTC65192.1"/>
    </source>
</evidence>
<dbReference type="OrthoDB" id="5654315at2"/>
<keyword evidence="3" id="KW-1185">Reference proteome</keyword>
<dbReference type="STRING" id="45056.Lade_1480"/>
<organism evidence="1 3">
    <name type="scientific">Legionella adelaidensis</name>
    <dbReference type="NCBI Taxonomy" id="45056"/>
    <lineage>
        <taxon>Bacteria</taxon>
        <taxon>Pseudomonadati</taxon>
        <taxon>Pseudomonadota</taxon>
        <taxon>Gammaproteobacteria</taxon>
        <taxon>Legionellales</taxon>
        <taxon>Legionellaceae</taxon>
        <taxon>Legionella</taxon>
    </lineage>
</organism>
<dbReference type="AlphaFoldDB" id="A0A0W0R2A8"/>
<evidence type="ECO:0000313" key="3">
    <source>
        <dbReference type="Proteomes" id="UP000054859"/>
    </source>
</evidence>
<geneLocation type="plasmid" evidence="2 4">
    <name>24</name>
</geneLocation>
<protein>
    <submittedName>
        <fullName evidence="1">Uncharacterized protein</fullName>
    </submittedName>
</protein>
<dbReference type="EMBL" id="LR134433">
    <property type="protein sequence ID" value="VEH86053.1"/>
    <property type="molecule type" value="Genomic_DNA"/>
</dbReference>
<gene>
    <name evidence="1" type="ORF">Lade_1480</name>
    <name evidence="2" type="ORF">NCTC12735_01699</name>
</gene>
<reference evidence="2 4" key="2">
    <citation type="submission" date="2018-12" db="EMBL/GenBank/DDBJ databases">
        <authorList>
            <consortium name="Pathogen Informatics"/>
        </authorList>
    </citation>
    <scope>NUCLEOTIDE SEQUENCE [LARGE SCALE GENOMIC DNA]</scope>
    <source>
        <strain evidence="2 4">NCTC12735</strain>
        <plasmid evidence="4">24</plasmid>
    </source>
</reference>
<evidence type="ECO:0000313" key="2">
    <source>
        <dbReference type="EMBL" id="VEH86053.1"/>
    </source>
</evidence>
<keyword evidence="2" id="KW-0614">Plasmid</keyword>
<accession>A0A0W0R2A8</accession>
<dbReference type="RefSeq" id="WP_058462563.1">
    <property type="nucleotide sequence ID" value="NZ_CAAAHS010000020.1"/>
</dbReference>
<name>A0A0W0R2A8_9GAMM</name>
<dbReference type="Proteomes" id="UP000054859">
    <property type="component" value="Unassembled WGS sequence"/>
</dbReference>
<dbReference type="KEGG" id="ladl:NCTC12735_01699"/>
<dbReference type="PATRIC" id="fig|45056.6.peg.1529"/>